<keyword evidence="7" id="KW-0675">Receptor</keyword>
<dbReference type="PANTHER" id="PTHR43134:SF1">
    <property type="entry name" value="SIGNAL RECOGNITION PARTICLE RECEPTOR SUBUNIT ALPHA"/>
    <property type="match status" value="1"/>
</dbReference>
<comment type="subcellular location">
    <subcellularLocation>
        <location evidence="1">Endoplasmic reticulum membrane</location>
        <topology evidence="1">Peripheral membrane protein</topology>
        <orientation evidence="1">Cytoplasmic side</orientation>
    </subcellularLocation>
</comment>
<dbReference type="SUPFAM" id="SSF47364">
    <property type="entry name" value="Domain of the SRP/SRP receptor G-proteins"/>
    <property type="match status" value="1"/>
</dbReference>
<evidence type="ECO:0000256" key="2">
    <source>
        <dbReference type="ARBA" id="ARBA00008531"/>
    </source>
</evidence>
<dbReference type="SMART" id="SM00963">
    <property type="entry name" value="SRP54_N"/>
    <property type="match status" value="1"/>
</dbReference>
<dbReference type="Pfam" id="PF00448">
    <property type="entry name" value="SRP54"/>
    <property type="match status" value="1"/>
</dbReference>
<evidence type="ECO:0000256" key="7">
    <source>
        <dbReference type="ARBA" id="ARBA00023170"/>
    </source>
</evidence>
<evidence type="ECO:0000256" key="1">
    <source>
        <dbReference type="ARBA" id="ARBA00004397"/>
    </source>
</evidence>
<dbReference type="GO" id="GO:0005047">
    <property type="term" value="F:signal recognition particle binding"/>
    <property type="evidence" value="ECO:0007669"/>
    <property type="project" value="InterPro"/>
</dbReference>
<evidence type="ECO:0000259" key="9">
    <source>
        <dbReference type="PROSITE" id="PS00300"/>
    </source>
</evidence>
<dbReference type="InterPro" id="IPR011012">
    <property type="entry name" value="Longin-like_dom_sf"/>
</dbReference>
<dbReference type="InterPro" id="IPR042101">
    <property type="entry name" value="SRP54_N_sf"/>
</dbReference>
<dbReference type="InterPro" id="IPR003593">
    <property type="entry name" value="AAA+_ATPase"/>
</dbReference>
<evidence type="ECO:0000256" key="5">
    <source>
        <dbReference type="ARBA" id="ARBA00023134"/>
    </source>
</evidence>
<dbReference type="EMBL" id="CDMY01000327">
    <property type="protein sequence ID" value="CEM02492.1"/>
    <property type="molecule type" value="Genomic_DNA"/>
</dbReference>
<dbReference type="InterPro" id="IPR000897">
    <property type="entry name" value="SRP54_GTPase_dom"/>
</dbReference>
<dbReference type="InterPro" id="IPR036225">
    <property type="entry name" value="SRP/SRP_N"/>
</dbReference>
<dbReference type="GO" id="GO:0005785">
    <property type="term" value="C:signal recognition particle receptor complex"/>
    <property type="evidence" value="ECO:0007669"/>
    <property type="project" value="InterPro"/>
</dbReference>
<feature type="compositionally biased region" description="Acidic residues" evidence="8">
    <location>
        <begin position="295"/>
        <end position="324"/>
    </location>
</feature>
<feature type="region of interest" description="Disordered" evidence="8">
    <location>
        <begin position="140"/>
        <end position="195"/>
    </location>
</feature>
<keyword evidence="11" id="KW-1185">Reference proteome</keyword>
<dbReference type="CDD" id="cd17876">
    <property type="entry name" value="SRalpha_C"/>
    <property type="match status" value="1"/>
</dbReference>
<dbReference type="GO" id="GO:0006886">
    <property type="term" value="P:intracellular protein transport"/>
    <property type="evidence" value="ECO:0007669"/>
    <property type="project" value="InterPro"/>
</dbReference>
<dbReference type="Gene3D" id="3.30.450.60">
    <property type="match status" value="1"/>
</dbReference>
<evidence type="ECO:0000313" key="11">
    <source>
        <dbReference type="Proteomes" id="UP000041254"/>
    </source>
</evidence>
<dbReference type="Gene3D" id="1.20.120.140">
    <property type="entry name" value="Signal recognition particle SRP54, nucleotide-binding domain"/>
    <property type="match status" value="1"/>
</dbReference>
<dbReference type="InterPro" id="IPR007222">
    <property type="entry name" value="Sig_recog_particle_rcpt_asu_N"/>
</dbReference>
<feature type="compositionally biased region" description="Basic and acidic residues" evidence="8">
    <location>
        <begin position="180"/>
        <end position="189"/>
    </location>
</feature>
<protein>
    <recommendedName>
        <fullName evidence="9">SRP54-type proteins GTP-binding domain-containing protein</fullName>
    </recommendedName>
</protein>
<dbReference type="SMART" id="SM00382">
    <property type="entry name" value="AAA"/>
    <property type="match status" value="1"/>
</dbReference>
<dbReference type="AlphaFoldDB" id="A0A0G4EVP2"/>
<keyword evidence="6" id="KW-0472">Membrane</keyword>
<evidence type="ECO:0000256" key="8">
    <source>
        <dbReference type="SAM" id="MobiDB-lite"/>
    </source>
</evidence>
<dbReference type="STRING" id="1169540.A0A0G4EVP2"/>
<keyword evidence="4" id="KW-0256">Endoplasmic reticulum</keyword>
<evidence type="ECO:0000256" key="3">
    <source>
        <dbReference type="ARBA" id="ARBA00022741"/>
    </source>
</evidence>
<feature type="region of interest" description="Disordered" evidence="8">
    <location>
        <begin position="211"/>
        <end position="331"/>
    </location>
</feature>
<dbReference type="CDD" id="cd14826">
    <property type="entry name" value="SR_alpha_SRX"/>
    <property type="match status" value="1"/>
</dbReference>
<evidence type="ECO:0000256" key="4">
    <source>
        <dbReference type="ARBA" id="ARBA00022824"/>
    </source>
</evidence>
<dbReference type="Pfam" id="PF04086">
    <property type="entry name" value="SRP-alpha_N"/>
    <property type="match status" value="1"/>
</dbReference>
<accession>A0A0G4EVP2</accession>
<dbReference type="SUPFAM" id="SSF64356">
    <property type="entry name" value="SNARE-like"/>
    <property type="match status" value="1"/>
</dbReference>
<dbReference type="VEuPathDB" id="CryptoDB:Vbra_13641"/>
<dbReference type="Proteomes" id="UP000041254">
    <property type="component" value="Unassembled WGS sequence"/>
</dbReference>
<dbReference type="SUPFAM" id="SSF52540">
    <property type="entry name" value="P-loop containing nucleoside triphosphate hydrolases"/>
    <property type="match status" value="1"/>
</dbReference>
<dbReference type="InterPro" id="IPR013822">
    <property type="entry name" value="Signal_recog_particl_SRP54_hlx"/>
</dbReference>
<dbReference type="OMA" id="HLGWIDK"/>
<gene>
    <name evidence="10" type="ORF">Vbra_13641</name>
</gene>
<keyword evidence="5" id="KW-0342">GTP-binding</keyword>
<feature type="compositionally biased region" description="Acidic residues" evidence="8">
    <location>
        <begin position="159"/>
        <end position="170"/>
    </location>
</feature>
<dbReference type="SMART" id="SM00962">
    <property type="entry name" value="SRP54"/>
    <property type="match status" value="1"/>
</dbReference>
<dbReference type="GO" id="GO:0005525">
    <property type="term" value="F:GTP binding"/>
    <property type="evidence" value="ECO:0007669"/>
    <property type="project" value="UniProtKB-KW"/>
</dbReference>
<name>A0A0G4EVP2_VITBC</name>
<dbReference type="PANTHER" id="PTHR43134">
    <property type="entry name" value="SIGNAL RECOGNITION PARTICLE RECEPTOR SUBUNIT ALPHA"/>
    <property type="match status" value="1"/>
</dbReference>
<proteinExistence type="inferred from homology"/>
<dbReference type="InParanoid" id="A0A0G4EVP2"/>
<dbReference type="PROSITE" id="PS00300">
    <property type="entry name" value="SRP54"/>
    <property type="match status" value="1"/>
</dbReference>
<comment type="similarity">
    <text evidence="2">Belongs to the GTP-binding SRP family.</text>
</comment>
<dbReference type="GO" id="GO:0003924">
    <property type="term" value="F:GTPase activity"/>
    <property type="evidence" value="ECO:0007669"/>
    <property type="project" value="InterPro"/>
</dbReference>
<dbReference type="InterPro" id="IPR027417">
    <property type="entry name" value="P-loop_NTPase"/>
</dbReference>
<dbReference type="FunFam" id="3.40.50.300:FF:000188">
    <property type="entry name" value="signal recognition particle receptor subunit alpha"/>
    <property type="match status" value="1"/>
</dbReference>
<sequence length="646" mass="70278">MIDAITIFTNGGVVLWSYCFIKLKGDPINQLIKTVLLEERTGESVVRLDPYNVKWKLVNELELVFVVVYQGIQNLLYIDALLDSVKTAFIEHIGGKVNLSCRKVAFEAKFMKILQDCETKAKEIKRTTVMRSFCETKKGKAATKKDSKKKAGGGGAKGEEEEEEEGDDDDGTTHNGNGGKGDDHGDDKQQQGTDGMSKEAIMAENRKKMMARIKGGGKKGSADTGKQDKGQEGGEGDSPQEGKKGKKKAPRFWSEQKVTSQNMRALDYSLKGKDEEGVDTGKPVAVGAVDRSAYIDDDAEMEMDEADDNDDPLASDEEEEEEGDSGTKAASGAIGGLFKRLTDSVQNITGNKVLTDEDINTVLVDFKTNLMAKNVATDIAEKLAQSVKTSLIGQRTERFTTVRATVKKALTEAVQRILTPKKSVDVLRAALEAKAQGRVYSIVFLGVNGVGKSTNLAKVCYYLKHKGGLKVMIAACDTFRAGAVEQLRTHARCLEVDLFERGYGKDAAFIAKEAIQTAGNEGYDVVLIDTAGRMQDNEPLMRALAKLVAVNNPNLILFVGEALVGNDAVDQLQKFNQCLVDMSHTSKVRTIDGILLTKFDTVDDKVGAALSMVYITGQPVIFVGTGQKYTHLRKLNVNTVVKALLG</sequence>
<feature type="compositionally biased region" description="Basic residues" evidence="8">
    <location>
        <begin position="140"/>
        <end position="151"/>
    </location>
</feature>
<evidence type="ECO:0000256" key="6">
    <source>
        <dbReference type="ARBA" id="ARBA00023136"/>
    </source>
</evidence>
<dbReference type="Gene3D" id="3.40.50.300">
    <property type="entry name" value="P-loop containing nucleotide triphosphate hydrolases"/>
    <property type="match status" value="1"/>
</dbReference>
<dbReference type="Pfam" id="PF02881">
    <property type="entry name" value="SRP54_N"/>
    <property type="match status" value="1"/>
</dbReference>
<dbReference type="GO" id="GO:0006614">
    <property type="term" value="P:SRP-dependent cotranslational protein targeting to membrane"/>
    <property type="evidence" value="ECO:0007669"/>
    <property type="project" value="InterPro"/>
</dbReference>
<evidence type="ECO:0000313" key="10">
    <source>
        <dbReference type="EMBL" id="CEM02492.1"/>
    </source>
</evidence>
<organism evidence="10 11">
    <name type="scientific">Vitrella brassicaformis (strain CCMP3155)</name>
    <dbReference type="NCBI Taxonomy" id="1169540"/>
    <lineage>
        <taxon>Eukaryota</taxon>
        <taxon>Sar</taxon>
        <taxon>Alveolata</taxon>
        <taxon>Colpodellida</taxon>
        <taxon>Vitrellaceae</taxon>
        <taxon>Vitrella</taxon>
    </lineage>
</organism>
<dbReference type="PhylomeDB" id="A0A0G4EVP2"/>
<dbReference type="OrthoDB" id="1727884at2759"/>
<keyword evidence="3" id="KW-0547">Nucleotide-binding</keyword>
<feature type="domain" description="SRP54-type proteins GTP-binding" evidence="9">
    <location>
        <begin position="619"/>
        <end position="632"/>
    </location>
</feature>
<reference evidence="10 11" key="1">
    <citation type="submission" date="2014-11" db="EMBL/GenBank/DDBJ databases">
        <authorList>
            <person name="Zhu J."/>
            <person name="Qi W."/>
            <person name="Song R."/>
        </authorList>
    </citation>
    <scope>NUCLEOTIDE SEQUENCE [LARGE SCALE GENOMIC DNA]</scope>
</reference>
<dbReference type="FunCoup" id="A0A0G4EVP2">
    <property type="interactions" value="284"/>
</dbReference>